<dbReference type="Gene3D" id="3.30.1440.10">
    <property type="match status" value="1"/>
</dbReference>
<name>A0A8E8PE96_9PHAE</name>
<geneLocation type="mitochondrion" evidence="2"/>
<accession>A0A8E8PE96</accession>
<feature type="domain" description="Large ribosomal subunit protein uL5 C-terminal" evidence="1">
    <location>
        <begin position="80"/>
        <end position="166"/>
    </location>
</feature>
<evidence type="ECO:0000259" key="1">
    <source>
        <dbReference type="Pfam" id="PF00673"/>
    </source>
</evidence>
<gene>
    <name evidence="2" type="primary">rpl5</name>
</gene>
<keyword evidence="2" id="KW-0687">Ribonucleoprotein</keyword>
<proteinExistence type="predicted"/>
<reference evidence="2" key="1">
    <citation type="journal article" date="2021" name="Eur. J. Phycol.">
        <title>High-throughput sequencing of the kelp Alaria (Phaeophyceae) reveals epi-endobiotic associations, including a likely phaeophycean parasite.</title>
        <authorList>
            <person name="Bringloe T.T."/>
            <person name="Sauermann R."/>
            <person name="Krause-Jensen D."/>
            <person name="Olesen B."/>
            <person name="Klimova A."/>
            <person name="Klochkova T.A."/>
            <person name="Verbruggen H."/>
        </authorList>
    </citation>
    <scope>NUCLEOTIDE SEQUENCE</scope>
</reference>
<dbReference type="EMBL" id="MT747832">
    <property type="protein sequence ID" value="QWE50996.1"/>
    <property type="molecule type" value="Genomic_DNA"/>
</dbReference>
<dbReference type="AlphaFoldDB" id="A0A8E8PE96"/>
<evidence type="ECO:0000313" key="2">
    <source>
        <dbReference type="EMBL" id="QWE50996.1"/>
    </source>
</evidence>
<dbReference type="GO" id="GO:0005840">
    <property type="term" value="C:ribosome"/>
    <property type="evidence" value="ECO:0007669"/>
    <property type="project" value="UniProtKB-KW"/>
</dbReference>
<organism evidence="2">
    <name type="scientific">Phaeophyceae sp</name>
    <dbReference type="NCBI Taxonomy" id="2249243"/>
    <lineage>
        <taxon>Eukaryota</taxon>
        <taxon>Sar</taxon>
        <taxon>Stramenopiles</taxon>
        <taxon>Ochrophyta</taxon>
        <taxon>PX clade</taxon>
        <taxon>Phaeophyceae</taxon>
    </lineage>
</organism>
<dbReference type="InterPro" id="IPR022803">
    <property type="entry name" value="Ribosomal_uL5_dom_sf"/>
</dbReference>
<dbReference type="Pfam" id="PF00673">
    <property type="entry name" value="Ribosomal_L5_C"/>
    <property type="match status" value="1"/>
</dbReference>
<keyword evidence="2" id="KW-0689">Ribosomal protein</keyword>
<protein>
    <submittedName>
        <fullName evidence="2">Ribosomal protein L5</fullName>
    </submittedName>
</protein>
<dbReference type="SUPFAM" id="SSF55282">
    <property type="entry name" value="RL5-like"/>
    <property type="match status" value="1"/>
</dbReference>
<sequence length="177" mass="19668">MNPLQNHYLSTVRQDTLLNGQIESVDLLPYPKKMLLNLGGSKTDEGYLLSTLSCLRIITGRKAILTREKANKQDTTKRGVGGKVTLRGSAMYAFLLTLLFRILPNMSQFEGLAAPQDSCVYSFNIKDIFAFKELLPLSPYYVGVASLQCQIHFTTSTKEEVVGLGKSLQLCFLPSLK</sequence>
<dbReference type="InterPro" id="IPR031309">
    <property type="entry name" value="Ribosomal_uL5_C"/>
</dbReference>
<keyword evidence="2" id="KW-0496">Mitochondrion</keyword>